<reference evidence="3" key="1">
    <citation type="submission" date="2022-10" db="EMBL/GenBank/DDBJ databases">
        <title>The complete genomes of actinobacterial strains from the NBC collection.</title>
        <authorList>
            <person name="Joergensen T.S."/>
            <person name="Alvarez Arevalo M."/>
            <person name="Sterndorff E.B."/>
            <person name="Faurdal D."/>
            <person name="Vuksanovic O."/>
            <person name="Mourched A.-S."/>
            <person name="Charusanti P."/>
            <person name="Shaw S."/>
            <person name="Blin K."/>
            <person name="Weber T."/>
        </authorList>
    </citation>
    <scope>NUCLEOTIDE SEQUENCE</scope>
    <source>
        <strain evidence="3">NBC 00180</strain>
    </source>
</reference>
<dbReference type="InterPro" id="IPR005509">
    <property type="entry name" value="AfsA_hotdog_dom"/>
</dbReference>
<dbReference type="GO" id="GO:0016740">
    <property type="term" value="F:transferase activity"/>
    <property type="evidence" value="ECO:0007669"/>
    <property type="project" value="InterPro"/>
</dbReference>
<feature type="compositionally biased region" description="Basic and acidic residues" evidence="1">
    <location>
        <begin position="22"/>
        <end position="35"/>
    </location>
</feature>
<feature type="domain" description="A-factor biosynthesis hotdog" evidence="2">
    <location>
        <begin position="245"/>
        <end position="300"/>
    </location>
</feature>
<name>A0AAU1I0E9_9ACTN</name>
<sequence length="364" mass="39809">MPDGAISVVERFVESRTGLDPAQERPDPAHGDSTARHSGPLAGPAAPIHSEESASRPPYRTDSPVLIPDGRATAELCHRPDPEDRFPVEWLRLTEHSFLVSVNWPAAHRFFAPLPGGHQDPLLVAETTRQATMMLAHAEFGVPIGDQFVMRELGYRVETTEFTVAGASGAIDVVVECTDVQLRAGRLVGMRVDLRFQRLGRLLATSMGILGCTSARVYRRLRGERMSVVGRPQPLLPAVAPRETGRGDRKDVVLAPSRHRPGWRLRLDTTHPTLFARPNDHVPGMVLLEAARQAANVLTPGHDFHPASMRIAFHKYCELTEPCWILAGPDRSAEQGTVMQVQGLQQDEPVFTLTLGGGAPRDGG</sequence>
<proteinExistence type="predicted"/>
<protein>
    <submittedName>
        <fullName evidence="3">ScbA protein</fullName>
    </submittedName>
</protein>
<organism evidence="3">
    <name type="scientific">Streptomyces sp. NBC_00180</name>
    <dbReference type="NCBI Taxonomy" id="2903632"/>
    <lineage>
        <taxon>Bacteria</taxon>
        <taxon>Bacillati</taxon>
        <taxon>Actinomycetota</taxon>
        <taxon>Actinomycetes</taxon>
        <taxon>Kitasatosporales</taxon>
        <taxon>Streptomycetaceae</taxon>
        <taxon>Streptomyces</taxon>
    </lineage>
</organism>
<dbReference type="InterPro" id="IPR047757">
    <property type="entry name" value="AfsA-like"/>
</dbReference>
<dbReference type="AlphaFoldDB" id="A0AAU1I0E9"/>
<evidence type="ECO:0000259" key="2">
    <source>
        <dbReference type="Pfam" id="PF03756"/>
    </source>
</evidence>
<dbReference type="Pfam" id="PF03756">
    <property type="entry name" value="AfsA"/>
    <property type="match status" value="2"/>
</dbReference>
<dbReference type="NCBIfam" id="NF041195">
    <property type="entry name" value="ScbA_BarX_GamBu"/>
    <property type="match status" value="1"/>
</dbReference>
<evidence type="ECO:0000313" key="3">
    <source>
        <dbReference type="EMBL" id="WTP88321.1"/>
    </source>
</evidence>
<feature type="domain" description="A-factor biosynthesis hotdog" evidence="2">
    <location>
        <begin position="77"/>
        <end position="206"/>
    </location>
</feature>
<accession>A0AAU1I0E9</accession>
<feature type="region of interest" description="Disordered" evidence="1">
    <location>
        <begin position="13"/>
        <end position="67"/>
    </location>
</feature>
<dbReference type="EMBL" id="CP108140">
    <property type="protein sequence ID" value="WTP88321.1"/>
    <property type="molecule type" value="Genomic_DNA"/>
</dbReference>
<evidence type="ECO:0000256" key="1">
    <source>
        <dbReference type="SAM" id="MobiDB-lite"/>
    </source>
</evidence>
<gene>
    <name evidence="3" type="ORF">OG477_24485</name>
</gene>